<sequence length="618" mass="71302">MCGIAGSVNQPINETTLDLIHHRGPDFQSLARTEIRDSRVTFGHTRLSILDLSPTGNQPMYSVCGKYAIVFNGEVYNHLELRKKLPGVCFQGTSDTETLLYYIREYGIDRVDDFNGIFALGYLDTEAGKLYLVRDHFGCKPVYYYQEADRMVFSSELKVLLQAGVPKAINLAALDTLLTLRYNPAPGTIFAGIQKLGAGTYLTYDLATHCSRQTSYRKRAYRQNTTIGEGEAIEEYQRLFERAVERQLLSDVPVGLFLSGGLDSAMIGRVMAEKLDYPLHTFTVGFRGDGNFNELPDAQRTAEFLGSRHHAEFISKEQYLGYFRRSFYHTEEPIAEPTIPALYHVAKMAAGRVKVVMSGQGADEPMAGYKRYYGEVLLAKYAPLLKWIPYGLSSRLFRSNETMQRGLYSLQFSNELERFLAIYQIFSDAQKDQLYRPELRQQLSTNIGTYFEQFYGEVRDKSTSLNHLLYLDTRTMLPDNLLLFNDKITMAHSIENRVPFLDMELMAFVESLPVKYKLRGRTRKYLPKRAAEKWLPPELIHRKKRGFETPVVDWFRTELYDELYGLFVRPDGLAAQYFESAYLLRLLDEHRAGKRNYAKQLFILYALELWYDNFYRKV</sequence>
<keyword evidence="10" id="KW-1185">Reference proteome</keyword>
<dbReference type="InterPro" id="IPR017932">
    <property type="entry name" value="GATase_2_dom"/>
</dbReference>
<dbReference type="InterPro" id="IPR014729">
    <property type="entry name" value="Rossmann-like_a/b/a_fold"/>
</dbReference>
<dbReference type="EC" id="6.3.5.4" evidence="3"/>
<reference evidence="9" key="1">
    <citation type="submission" date="2021-12" db="EMBL/GenBank/DDBJ databases">
        <authorList>
            <person name="Rodrigo-Torres L."/>
            <person name="Arahal R. D."/>
            <person name="Lucena T."/>
        </authorList>
    </citation>
    <scope>NUCLEOTIDE SEQUENCE</scope>
    <source>
        <strain evidence="9">CECT 8419</strain>
    </source>
</reference>
<dbReference type="Pfam" id="PF13537">
    <property type="entry name" value="GATase_7"/>
    <property type="match status" value="1"/>
</dbReference>
<proteinExistence type="inferred from homology"/>
<dbReference type="RefSeq" id="WP_238749706.1">
    <property type="nucleotide sequence ID" value="NZ_CAKLPZ010000001.1"/>
</dbReference>
<dbReference type="SUPFAM" id="SSF56235">
    <property type="entry name" value="N-terminal nucleophile aminohydrolases (Ntn hydrolases)"/>
    <property type="match status" value="1"/>
</dbReference>
<dbReference type="InterPro" id="IPR001962">
    <property type="entry name" value="Asn_synthase"/>
</dbReference>
<dbReference type="Gene3D" id="3.60.20.10">
    <property type="entry name" value="Glutamine Phosphoribosylpyrophosphate, subunit 1, domain 1"/>
    <property type="match status" value="1"/>
</dbReference>
<evidence type="ECO:0000256" key="6">
    <source>
        <dbReference type="ARBA" id="ARBA00022962"/>
    </source>
</evidence>
<feature type="domain" description="Glutamine amidotransferase type-2" evidence="8">
    <location>
        <begin position="2"/>
        <end position="207"/>
    </location>
</feature>
<keyword evidence="5" id="KW-0067">ATP-binding</keyword>
<evidence type="ECO:0000256" key="3">
    <source>
        <dbReference type="ARBA" id="ARBA00012737"/>
    </source>
</evidence>
<evidence type="ECO:0000313" key="9">
    <source>
        <dbReference type="EMBL" id="CAH0999526.1"/>
    </source>
</evidence>
<dbReference type="SUPFAM" id="SSF52402">
    <property type="entry name" value="Adenine nucleotide alpha hydrolases-like"/>
    <property type="match status" value="1"/>
</dbReference>
<dbReference type="Proteomes" id="UP000837803">
    <property type="component" value="Unassembled WGS sequence"/>
</dbReference>
<evidence type="ECO:0000256" key="1">
    <source>
        <dbReference type="ARBA" id="ARBA00005187"/>
    </source>
</evidence>
<keyword evidence="6" id="KW-0315">Glutamine amidotransferase</keyword>
<protein>
    <recommendedName>
        <fullName evidence="3">asparagine synthase (glutamine-hydrolyzing)</fullName>
        <ecNumber evidence="3">6.3.5.4</ecNumber>
    </recommendedName>
</protein>
<dbReference type="NCBIfam" id="TIGR01536">
    <property type="entry name" value="asn_synth_AEB"/>
    <property type="match status" value="1"/>
</dbReference>
<evidence type="ECO:0000256" key="2">
    <source>
        <dbReference type="ARBA" id="ARBA00005752"/>
    </source>
</evidence>
<dbReference type="InterPro" id="IPR033738">
    <property type="entry name" value="AsnB_N"/>
</dbReference>
<dbReference type="EMBL" id="CAKLPZ010000001">
    <property type="protein sequence ID" value="CAH0999526.1"/>
    <property type="molecule type" value="Genomic_DNA"/>
</dbReference>
<dbReference type="GO" id="GO:0004066">
    <property type="term" value="F:asparagine synthase (glutamine-hydrolyzing) activity"/>
    <property type="evidence" value="ECO:0007669"/>
    <property type="project" value="UniProtKB-EC"/>
</dbReference>
<comment type="caution">
    <text evidence="9">The sequence shown here is derived from an EMBL/GenBank/DDBJ whole genome shotgun (WGS) entry which is preliminary data.</text>
</comment>
<dbReference type="InterPro" id="IPR006426">
    <property type="entry name" value="Asn_synth_AEB"/>
</dbReference>
<comment type="catalytic activity">
    <reaction evidence="7">
        <text>L-aspartate + L-glutamine + ATP + H2O = L-asparagine + L-glutamate + AMP + diphosphate + H(+)</text>
        <dbReference type="Rhea" id="RHEA:12228"/>
        <dbReference type="ChEBI" id="CHEBI:15377"/>
        <dbReference type="ChEBI" id="CHEBI:15378"/>
        <dbReference type="ChEBI" id="CHEBI:29985"/>
        <dbReference type="ChEBI" id="CHEBI:29991"/>
        <dbReference type="ChEBI" id="CHEBI:30616"/>
        <dbReference type="ChEBI" id="CHEBI:33019"/>
        <dbReference type="ChEBI" id="CHEBI:58048"/>
        <dbReference type="ChEBI" id="CHEBI:58359"/>
        <dbReference type="ChEBI" id="CHEBI:456215"/>
        <dbReference type="EC" id="6.3.5.4"/>
    </reaction>
</comment>
<comment type="similarity">
    <text evidence="2">Belongs to the asparagine synthetase family.</text>
</comment>
<dbReference type="Gene3D" id="3.40.50.620">
    <property type="entry name" value="HUPs"/>
    <property type="match status" value="2"/>
</dbReference>
<accession>A0ABN8F431</accession>
<dbReference type="InterPro" id="IPR051786">
    <property type="entry name" value="ASN_synthetase/amidase"/>
</dbReference>
<evidence type="ECO:0000313" key="10">
    <source>
        <dbReference type="Proteomes" id="UP000837803"/>
    </source>
</evidence>
<dbReference type="PIRSF" id="PIRSF001589">
    <property type="entry name" value="Asn_synthetase_glu-h"/>
    <property type="match status" value="1"/>
</dbReference>
<dbReference type="Pfam" id="PF00733">
    <property type="entry name" value="Asn_synthase"/>
    <property type="match status" value="1"/>
</dbReference>
<dbReference type="PANTHER" id="PTHR43284">
    <property type="entry name" value="ASPARAGINE SYNTHETASE (GLUTAMINE-HYDROLYZING)"/>
    <property type="match status" value="1"/>
</dbReference>
<dbReference type="CDD" id="cd00712">
    <property type="entry name" value="AsnB"/>
    <property type="match status" value="1"/>
</dbReference>
<evidence type="ECO:0000256" key="4">
    <source>
        <dbReference type="ARBA" id="ARBA00022741"/>
    </source>
</evidence>
<dbReference type="PROSITE" id="PS51278">
    <property type="entry name" value="GATASE_TYPE_2"/>
    <property type="match status" value="1"/>
</dbReference>
<dbReference type="CDD" id="cd01991">
    <property type="entry name" value="Asn_synthase_B_C"/>
    <property type="match status" value="1"/>
</dbReference>
<keyword evidence="4" id="KW-0547">Nucleotide-binding</keyword>
<gene>
    <name evidence="9" type="primary">asnB</name>
    <name evidence="9" type="ORF">LEM8419_00826</name>
</gene>
<evidence type="ECO:0000259" key="8">
    <source>
        <dbReference type="PROSITE" id="PS51278"/>
    </source>
</evidence>
<keyword evidence="9" id="KW-0436">Ligase</keyword>
<evidence type="ECO:0000256" key="5">
    <source>
        <dbReference type="ARBA" id="ARBA00022840"/>
    </source>
</evidence>
<name>A0ABN8F431_9BACT</name>
<comment type="pathway">
    <text evidence="1">Amino-acid biosynthesis; L-asparagine biosynthesis; L-asparagine from L-aspartate (L-Gln route): step 1/1.</text>
</comment>
<organism evidence="9 10">
    <name type="scientific">Neolewinella maritima</name>
    <dbReference type="NCBI Taxonomy" id="1383882"/>
    <lineage>
        <taxon>Bacteria</taxon>
        <taxon>Pseudomonadati</taxon>
        <taxon>Bacteroidota</taxon>
        <taxon>Saprospiria</taxon>
        <taxon>Saprospirales</taxon>
        <taxon>Lewinellaceae</taxon>
        <taxon>Neolewinella</taxon>
    </lineage>
</organism>
<dbReference type="PANTHER" id="PTHR43284:SF1">
    <property type="entry name" value="ASPARAGINE SYNTHETASE"/>
    <property type="match status" value="1"/>
</dbReference>
<dbReference type="InterPro" id="IPR029055">
    <property type="entry name" value="Ntn_hydrolases_N"/>
</dbReference>
<evidence type="ECO:0000256" key="7">
    <source>
        <dbReference type="ARBA" id="ARBA00048741"/>
    </source>
</evidence>